<dbReference type="Proteomes" id="UP000001064">
    <property type="component" value="Unassembled WGS sequence"/>
</dbReference>
<evidence type="ECO:0000313" key="1">
    <source>
        <dbReference type="EMBL" id="EGC35852.1"/>
    </source>
</evidence>
<dbReference type="RefSeq" id="XP_003287641.1">
    <property type="nucleotide sequence ID" value="XM_003287593.1"/>
</dbReference>
<name>F0ZJP7_DICPU</name>
<dbReference type="InParanoid" id="F0ZJP7"/>
<dbReference type="GeneID" id="10500667"/>
<gene>
    <name evidence="1" type="ORF">DICPUDRAFT_151769</name>
</gene>
<dbReference type="AlphaFoldDB" id="F0ZJP7"/>
<dbReference type="KEGG" id="dpp:DICPUDRAFT_151769"/>
<keyword evidence="2" id="KW-1185">Reference proteome</keyword>
<accession>F0ZJP7</accession>
<sequence>MFFEIVLSQFISLSNSNGLFFIGLLPVDVDAAAELFLDTGFQNFLVFDNGDGADGDGDGDARLDSDLLNG</sequence>
<proteinExistence type="predicted"/>
<reference evidence="2" key="1">
    <citation type="journal article" date="2011" name="Genome Biol.">
        <title>Comparative genomics of the social amoebae Dictyostelium discoideum and Dictyostelium purpureum.</title>
        <authorList>
            <consortium name="US DOE Joint Genome Institute (JGI-PGF)"/>
            <person name="Sucgang R."/>
            <person name="Kuo A."/>
            <person name="Tian X."/>
            <person name="Salerno W."/>
            <person name="Parikh A."/>
            <person name="Feasley C.L."/>
            <person name="Dalin E."/>
            <person name="Tu H."/>
            <person name="Huang E."/>
            <person name="Barry K."/>
            <person name="Lindquist E."/>
            <person name="Shapiro H."/>
            <person name="Bruce D."/>
            <person name="Schmutz J."/>
            <person name="Salamov A."/>
            <person name="Fey P."/>
            <person name="Gaudet P."/>
            <person name="Anjard C."/>
            <person name="Babu M.M."/>
            <person name="Basu S."/>
            <person name="Bushmanova Y."/>
            <person name="van der Wel H."/>
            <person name="Katoh-Kurasawa M."/>
            <person name="Dinh C."/>
            <person name="Coutinho P.M."/>
            <person name="Saito T."/>
            <person name="Elias M."/>
            <person name="Schaap P."/>
            <person name="Kay R.R."/>
            <person name="Henrissat B."/>
            <person name="Eichinger L."/>
            <person name="Rivero F."/>
            <person name="Putnam N.H."/>
            <person name="West C.M."/>
            <person name="Loomis W.F."/>
            <person name="Chisholm R.L."/>
            <person name="Shaulsky G."/>
            <person name="Strassmann J.E."/>
            <person name="Queller D.C."/>
            <person name="Kuspa A."/>
            <person name="Grigoriev I.V."/>
        </authorList>
    </citation>
    <scope>NUCLEOTIDE SEQUENCE [LARGE SCALE GENOMIC DNA]</scope>
    <source>
        <strain evidence="2">QSDP1</strain>
    </source>
</reference>
<protein>
    <submittedName>
        <fullName evidence="1">Uncharacterized protein</fullName>
    </submittedName>
</protein>
<dbReference type="EMBL" id="GL871045">
    <property type="protein sequence ID" value="EGC35852.1"/>
    <property type="molecule type" value="Genomic_DNA"/>
</dbReference>
<evidence type="ECO:0000313" key="2">
    <source>
        <dbReference type="Proteomes" id="UP000001064"/>
    </source>
</evidence>
<dbReference type="VEuPathDB" id="AmoebaDB:DICPUDRAFT_151769"/>
<organism evidence="1 2">
    <name type="scientific">Dictyostelium purpureum</name>
    <name type="common">Slime mold</name>
    <dbReference type="NCBI Taxonomy" id="5786"/>
    <lineage>
        <taxon>Eukaryota</taxon>
        <taxon>Amoebozoa</taxon>
        <taxon>Evosea</taxon>
        <taxon>Eumycetozoa</taxon>
        <taxon>Dictyostelia</taxon>
        <taxon>Dictyosteliales</taxon>
        <taxon>Dictyosteliaceae</taxon>
        <taxon>Dictyostelium</taxon>
    </lineage>
</organism>